<organism evidence="1 2">
    <name type="scientific">Smallanthus sonchifolius</name>
    <dbReference type="NCBI Taxonomy" id="185202"/>
    <lineage>
        <taxon>Eukaryota</taxon>
        <taxon>Viridiplantae</taxon>
        <taxon>Streptophyta</taxon>
        <taxon>Embryophyta</taxon>
        <taxon>Tracheophyta</taxon>
        <taxon>Spermatophyta</taxon>
        <taxon>Magnoliopsida</taxon>
        <taxon>eudicotyledons</taxon>
        <taxon>Gunneridae</taxon>
        <taxon>Pentapetalae</taxon>
        <taxon>asterids</taxon>
        <taxon>campanulids</taxon>
        <taxon>Asterales</taxon>
        <taxon>Asteraceae</taxon>
        <taxon>Asteroideae</taxon>
        <taxon>Heliantheae alliance</taxon>
        <taxon>Millerieae</taxon>
        <taxon>Smallanthus</taxon>
    </lineage>
</organism>
<reference evidence="1 2" key="2">
    <citation type="journal article" date="2022" name="Mol. Ecol. Resour.">
        <title>The genomes of chicory, endive, great burdock and yacon provide insights into Asteraceae paleo-polyploidization history and plant inulin production.</title>
        <authorList>
            <person name="Fan W."/>
            <person name="Wang S."/>
            <person name="Wang H."/>
            <person name="Wang A."/>
            <person name="Jiang F."/>
            <person name="Liu H."/>
            <person name="Zhao H."/>
            <person name="Xu D."/>
            <person name="Zhang Y."/>
        </authorList>
    </citation>
    <scope>NUCLEOTIDE SEQUENCE [LARGE SCALE GENOMIC DNA]</scope>
    <source>
        <strain evidence="2">cv. Yunnan</strain>
        <tissue evidence="1">Leaves</tissue>
    </source>
</reference>
<reference evidence="2" key="1">
    <citation type="journal article" date="2022" name="Mol. Ecol. Resour.">
        <title>The genomes of chicory, endive, great burdock and yacon provide insights into Asteraceae palaeo-polyploidization history and plant inulin production.</title>
        <authorList>
            <person name="Fan W."/>
            <person name="Wang S."/>
            <person name="Wang H."/>
            <person name="Wang A."/>
            <person name="Jiang F."/>
            <person name="Liu H."/>
            <person name="Zhao H."/>
            <person name="Xu D."/>
            <person name="Zhang Y."/>
        </authorList>
    </citation>
    <scope>NUCLEOTIDE SEQUENCE [LARGE SCALE GENOMIC DNA]</scope>
    <source>
        <strain evidence="2">cv. Yunnan</strain>
    </source>
</reference>
<name>A0ACB9JQG7_9ASTR</name>
<dbReference type="EMBL" id="CM042020">
    <property type="protein sequence ID" value="KAI3822139.1"/>
    <property type="molecule type" value="Genomic_DNA"/>
</dbReference>
<proteinExistence type="predicted"/>
<gene>
    <name evidence="1" type="ORF">L1987_09721</name>
</gene>
<evidence type="ECO:0000313" key="1">
    <source>
        <dbReference type="EMBL" id="KAI3822139.1"/>
    </source>
</evidence>
<protein>
    <submittedName>
        <fullName evidence="1">Uncharacterized protein</fullName>
    </submittedName>
</protein>
<sequence length="135" mass="15019">MGMMSKNAFELSCNSKLLNMRMSLVYNIGLCKRHEFIWLVGNEACCGSGFLVIKYSTPSLTVNVKEALSFSTNMIDGFTIGSEVTEKKFEKIGRLLNVLVETSVTRFLEMEDLKNMHEGKSLFCISQKGTVGLAS</sequence>
<keyword evidence="2" id="KW-1185">Reference proteome</keyword>
<dbReference type="Proteomes" id="UP001056120">
    <property type="component" value="Linkage Group LG03"/>
</dbReference>
<comment type="caution">
    <text evidence="1">The sequence shown here is derived from an EMBL/GenBank/DDBJ whole genome shotgun (WGS) entry which is preliminary data.</text>
</comment>
<evidence type="ECO:0000313" key="2">
    <source>
        <dbReference type="Proteomes" id="UP001056120"/>
    </source>
</evidence>
<accession>A0ACB9JQG7</accession>